<keyword evidence="2" id="KW-1185">Reference proteome</keyword>
<dbReference type="HOGENOM" id="CLU_2386468_0_0_1"/>
<protein>
    <submittedName>
        <fullName evidence="1">Uncharacterized protein</fullName>
    </submittedName>
</protein>
<accession>A0A067PPI9</accession>
<dbReference type="EMBL" id="KL197724">
    <property type="protein sequence ID" value="KDQ55725.1"/>
    <property type="molecule type" value="Genomic_DNA"/>
</dbReference>
<dbReference type="InParanoid" id="A0A067PPI9"/>
<gene>
    <name evidence="1" type="ORF">JAAARDRAFT_37148</name>
</gene>
<sequence>MFILPEVPSFQPLSASLLQVLSVLSLHFLSGSQRPDISAELSRYGLSYGVCGTTPHFGHYHSSPAPPTNMLIPPPFREDKQSSYFLLIWKIVAP</sequence>
<proteinExistence type="predicted"/>
<name>A0A067PPI9_9AGAM</name>
<dbReference type="AlphaFoldDB" id="A0A067PPI9"/>
<dbReference type="Proteomes" id="UP000027265">
    <property type="component" value="Unassembled WGS sequence"/>
</dbReference>
<evidence type="ECO:0000313" key="1">
    <source>
        <dbReference type="EMBL" id="KDQ55725.1"/>
    </source>
</evidence>
<reference evidence="2" key="1">
    <citation type="journal article" date="2014" name="Proc. Natl. Acad. Sci. U.S.A.">
        <title>Extensive sampling of basidiomycete genomes demonstrates inadequacy of the white-rot/brown-rot paradigm for wood decay fungi.</title>
        <authorList>
            <person name="Riley R."/>
            <person name="Salamov A.A."/>
            <person name="Brown D.W."/>
            <person name="Nagy L.G."/>
            <person name="Floudas D."/>
            <person name="Held B.W."/>
            <person name="Levasseur A."/>
            <person name="Lombard V."/>
            <person name="Morin E."/>
            <person name="Otillar R."/>
            <person name="Lindquist E.A."/>
            <person name="Sun H."/>
            <person name="LaButti K.M."/>
            <person name="Schmutz J."/>
            <person name="Jabbour D."/>
            <person name="Luo H."/>
            <person name="Baker S.E."/>
            <person name="Pisabarro A.G."/>
            <person name="Walton J.D."/>
            <person name="Blanchette R.A."/>
            <person name="Henrissat B."/>
            <person name="Martin F."/>
            <person name="Cullen D."/>
            <person name="Hibbett D.S."/>
            <person name="Grigoriev I.V."/>
        </authorList>
    </citation>
    <scope>NUCLEOTIDE SEQUENCE [LARGE SCALE GENOMIC DNA]</scope>
    <source>
        <strain evidence="2">MUCL 33604</strain>
    </source>
</reference>
<organism evidence="1 2">
    <name type="scientific">Jaapia argillacea MUCL 33604</name>
    <dbReference type="NCBI Taxonomy" id="933084"/>
    <lineage>
        <taxon>Eukaryota</taxon>
        <taxon>Fungi</taxon>
        <taxon>Dikarya</taxon>
        <taxon>Basidiomycota</taxon>
        <taxon>Agaricomycotina</taxon>
        <taxon>Agaricomycetes</taxon>
        <taxon>Agaricomycetidae</taxon>
        <taxon>Jaapiales</taxon>
        <taxon>Jaapiaceae</taxon>
        <taxon>Jaapia</taxon>
    </lineage>
</organism>
<evidence type="ECO:0000313" key="2">
    <source>
        <dbReference type="Proteomes" id="UP000027265"/>
    </source>
</evidence>